<evidence type="ECO:0000313" key="6">
    <source>
        <dbReference type="Proteomes" id="UP000031847"/>
    </source>
</evidence>
<comment type="caution">
    <text evidence="5">The sequence shown here is derived from an EMBL/GenBank/DDBJ whole genome shotgun (WGS) entry which is preliminary data.</text>
</comment>
<dbReference type="GO" id="GO:0003700">
    <property type="term" value="F:DNA-binding transcription factor activity"/>
    <property type="evidence" value="ECO:0007669"/>
    <property type="project" value="InterPro"/>
</dbReference>
<feature type="domain" description="HTH gntR-type" evidence="4">
    <location>
        <begin position="24"/>
        <end position="92"/>
    </location>
</feature>
<dbReference type="Proteomes" id="UP000031847">
    <property type="component" value="Unassembled WGS sequence"/>
</dbReference>
<dbReference type="PANTHER" id="PTHR30146:SF109">
    <property type="entry name" value="HTH-TYPE TRANSCRIPTIONAL REGULATOR GALS"/>
    <property type="match status" value="1"/>
</dbReference>
<dbReference type="FunFam" id="1.10.10.10:FF:000079">
    <property type="entry name" value="GntR family transcriptional regulator"/>
    <property type="match status" value="1"/>
</dbReference>
<evidence type="ECO:0000313" key="5">
    <source>
        <dbReference type="EMBL" id="GAM80777.1"/>
    </source>
</evidence>
<evidence type="ECO:0000256" key="1">
    <source>
        <dbReference type="ARBA" id="ARBA00023015"/>
    </source>
</evidence>
<name>A0A0B8QUT5_LACLL</name>
<dbReference type="SMART" id="SM00345">
    <property type="entry name" value="HTH_GNTR"/>
    <property type="match status" value="1"/>
</dbReference>
<dbReference type="SUPFAM" id="SSF46785">
    <property type="entry name" value="Winged helix' DNA-binding domain"/>
    <property type="match status" value="1"/>
</dbReference>
<accession>A0A0B8QUT5</accession>
<reference evidence="5 6" key="1">
    <citation type="submission" date="2015-01" db="EMBL/GenBank/DDBJ databases">
        <title>Lactococcus lactis subsp.lactis JCM 5805 whole genome shotgun sequence.</title>
        <authorList>
            <person name="Fujii T."/>
            <person name="Tomita Y."/>
            <person name="Ikushima S."/>
            <person name="Fujiwara D."/>
        </authorList>
    </citation>
    <scope>NUCLEOTIDE SEQUENCE [LARGE SCALE GENOMIC DNA]</scope>
    <source>
        <strain evidence="5 6">JCM 5805</strain>
    </source>
</reference>
<dbReference type="InterPro" id="IPR036388">
    <property type="entry name" value="WH-like_DNA-bd_sf"/>
</dbReference>
<dbReference type="InterPro" id="IPR036390">
    <property type="entry name" value="WH_DNA-bd_sf"/>
</dbReference>
<keyword evidence="3" id="KW-0804">Transcription</keyword>
<dbReference type="InterPro" id="IPR000524">
    <property type="entry name" value="Tscrpt_reg_HTH_GntR"/>
</dbReference>
<evidence type="ECO:0000259" key="4">
    <source>
        <dbReference type="PROSITE" id="PS50949"/>
    </source>
</evidence>
<organism evidence="5 6">
    <name type="scientific">Lactococcus lactis subsp. lactis</name>
    <name type="common">Streptococcus lactis</name>
    <dbReference type="NCBI Taxonomy" id="1360"/>
    <lineage>
        <taxon>Bacteria</taxon>
        <taxon>Bacillati</taxon>
        <taxon>Bacillota</taxon>
        <taxon>Bacilli</taxon>
        <taxon>Lactobacillales</taxon>
        <taxon>Streptococcaceae</taxon>
        <taxon>Lactococcus</taxon>
    </lineage>
</organism>
<dbReference type="SUPFAM" id="SSF53822">
    <property type="entry name" value="Periplasmic binding protein-like I"/>
    <property type="match status" value="1"/>
</dbReference>
<gene>
    <name evidence="5" type="ORF">JCM5805K_1893</name>
</gene>
<dbReference type="InterPro" id="IPR028082">
    <property type="entry name" value="Peripla_BP_I"/>
</dbReference>
<dbReference type="CDD" id="cd06267">
    <property type="entry name" value="PBP1_LacI_sugar_binding-like"/>
    <property type="match status" value="1"/>
</dbReference>
<dbReference type="InterPro" id="IPR046335">
    <property type="entry name" value="LacI/GalR-like_sensor"/>
</dbReference>
<dbReference type="PROSITE" id="PS50949">
    <property type="entry name" value="HTH_GNTR"/>
    <property type="match status" value="1"/>
</dbReference>
<keyword evidence="1" id="KW-0805">Transcription regulation</keyword>
<dbReference type="AlphaFoldDB" id="A0A0B8QUT5"/>
<evidence type="ECO:0000256" key="3">
    <source>
        <dbReference type="ARBA" id="ARBA00023163"/>
    </source>
</evidence>
<dbReference type="GO" id="GO:0000976">
    <property type="term" value="F:transcription cis-regulatory region binding"/>
    <property type="evidence" value="ECO:0007669"/>
    <property type="project" value="TreeGrafter"/>
</dbReference>
<dbReference type="CDD" id="cd07377">
    <property type="entry name" value="WHTH_GntR"/>
    <property type="match status" value="1"/>
</dbReference>
<protein>
    <submittedName>
        <fullName evidence="5">Transcriptional regulators</fullName>
    </submittedName>
</protein>
<proteinExistence type="predicted"/>
<sequence length="366" mass="41483">MFFYKKRVKYDISNKIQRDTSMSLPLYQQISDDLKQKIVTKTFKSGDQLPTEKELSETYSVSRITAKRALTELEQLGLVSRTRGKGTFVQELNKNHTKLLKRVLFIIPFEGMSFGDFTQGLVPALKVENTTVFITYASYLKENTADDIKENFDGLIYYPMYTEDYLDILLELSLQNFPVVLLDKQIYDLGFPCVSSDNFNGGEQAAQALLNLGHKRIAFVASNDTHHPQTTRNRYLGYVKVLKEQGIKFHTTLDDSLYTESSVLELIHNEKVTGLICENDLVALQTMKTLQDSHFSVPNDISIIGFDDIQAASLSNPPLTTIAQDFIGMGRIAGELLLDWIKSGQTPKDVKVPINLIKRKTTEELK</sequence>
<dbReference type="Gene3D" id="3.40.50.2300">
    <property type="match status" value="2"/>
</dbReference>
<evidence type="ECO:0000256" key="2">
    <source>
        <dbReference type="ARBA" id="ARBA00023125"/>
    </source>
</evidence>
<keyword evidence="2" id="KW-0238">DNA-binding</keyword>
<dbReference type="PANTHER" id="PTHR30146">
    <property type="entry name" value="LACI-RELATED TRANSCRIPTIONAL REPRESSOR"/>
    <property type="match status" value="1"/>
</dbReference>
<dbReference type="EMBL" id="BBSI01000030">
    <property type="protein sequence ID" value="GAM80777.1"/>
    <property type="molecule type" value="Genomic_DNA"/>
</dbReference>
<dbReference type="PRINTS" id="PR00035">
    <property type="entry name" value="HTHGNTR"/>
</dbReference>
<dbReference type="Pfam" id="PF13377">
    <property type="entry name" value="Peripla_BP_3"/>
    <property type="match status" value="1"/>
</dbReference>
<dbReference type="Gene3D" id="1.10.10.10">
    <property type="entry name" value="Winged helix-like DNA-binding domain superfamily/Winged helix DNA-binding domain"/>
    <property type="match status" value="1"/>
</dbReference>
<dbReference type="Pfam" id="PF00392">
    <property type="entry name" value="GntR"/>
    <property type="match status" value="1"/>
</dbReference>